<evidence type="ECO:0000313" key="1">
    <source>
        <dbReference type="EMBL" id="KAH7984573.1"/>
    </source>
</evidence>
<keyword evidence="2" id="KW-1185">Reference proteome</keyword>
<evidence type="ECO:0008006" key="3">
    <source>
        <dbReference type="Google" id="ProtNLM"/>
    </source>
</evidence>
<comment type="caution">
    <text evidence="1">The sequence shown here is derived from an EMBL/GenBank/DDBJ whole genome shotgun (WGS) entry which is preliminary data.</text>
</comment>
<reference evidence="1" key="1">
    <citation type="journal article" date="2020" name="Cell">
        <title>Large-Scale Comparative Analyses of Tick Genomes Elucidate Their Genetic Diversity and Vector Capacities.</title>
        <authorList>
            <consortium name="Tick Genome and Microbiome Consortium (TIGMIC)"/>
            <person name="Jia N."/>
            <person name="Wang J."/>
            <person name="Shi W."/>
            <person name="Du L."/>
            <person name="Sun Y."/>
            <person name="Zhan W."/>
            <person name="Jiang J.F."/>
            <person name="Wang Q."/>
            <person name="Zhang B."/>
            <person name="Ji P."/>
            <person name="Bell-Sakyi L."/>
            <person name="Cui X.M."/>
            <person name="Yuan T.T."/>
            <person name="Jiang B.G."/>
            <person name="Yang W.F."/>
            <person name="Lam T.T."/>
            <person name="Chang Q.C."/>
            <person name="Ding S.J."/>
            <person name="Wang X.J."/>
            <person name="Zhu J.G."/>
            <person name="Ruan X.D."/>
            <person name="Zhao L."/>
            <person name="Wei J.T."/>
            <person name="Ye R.Z."/>
            <person name="Que T.C."/>
            <person name="Du C.H."/>
            <person name="Zhou Y.H."/>
            <person name="Cheng J.X."/>
            <person name="Dai P.F."/>
            <person name="Guo W.B."/>
            <person name="Han X.H."/>
            <person name="Huang E.J."/>
            <person name="Li L.F."/>
            <person name="Wei W."/>
            <person name="Gao Y.C."/>
            <person name="Liu J.Z."/>
            <person name="Shao H.Z."/>
            <person name="Wang X."/>
            <person name="Wang C.C."/>
            <person name="Yang T.C."/>
            <person name="Huo Q.B."/>
            <person name="Li W."/>
            <person name="Chen H.Y."/>
            <person name="Chen S.E."/>
            <person name="Zhou L.G."/>
            <person name="Ni X.B."/>
            <person name="Tian J.H."/>
            <person name="Sheng Y."/>
            <person name="Liu T."/>
            <person name="Pan Y.S."/>
            <person name="Xia L.Y."/>
            <person name="Li J."/>
            <person name="Zhao F."/>
            <person name="Cao W.C."/>
        </authorList>
    </citation>
    <scope>NUCLEOTIDE SEQUENCE</scope>
    <source>
        <strain evidence="1">Rsan-2018</strain>
    </source>
</reference>
<protein>
    <recommendedName>
        <fullName evidence="3">Tick transposon</fullName>
    </recommendedName>
</protein>
<accession>A0A9D4TBY9</accession>
<sequence>MQVDCTGSSPVQLHGHNEQRRLNFAKQFTRDLPVARKHVIQKGRRMGAQWEPSSLPQCRCCTAGPCSWEGIESSTKPPLPVQSETTIATAAFAILRSPTSALERDGVVGSPRGFRTKNKIPLGDWLGTVEARYRMLELKRLGGFGPVAAPVHGEMGVSTALGSAVLNAAGVVSVSALFAGKVSRMLARVTTRRHGMREEGTLKLVRSRVVSRVTYSLPYQRLTKAESYGQRNWPPNTLDVRRLSPAETCCGALGIWAPFEISLKNNLFHQTSKLPTRLPPYPVIWLLNSIMIDGRPESRLYGKSSQIRRAQDMYYTGNRNKAVATVVNHRLREITSASIHCSSITEAEETAIALDIAIGNHQRRSLDILTDSQAACRNILNRRVGRAAISVLRGAQIPTTLLTHETLSSGTG</sequence>
<gene>
    <name evidence="1" type="ORF">HPB52_022294</name>
</gene>
<reference evidence="1" key="2">
    <citation type="submission" date="2021-09" db="EMBL/GenBank/DDBJ databases">
        <authorList>
            <person name="Jia N."/>
            <person name="Wang J."/>
            <person name="Shi W."/>
            <person name="Du L."/>
            <person name="Sun Y."/>
            <person name="Zhan W."/>
            <person name="Jiang J."/>
            <person name="Wang Q."/>
            <person name="Zhang B."/>
            <person name="Ji P."/>
            <person name="Sakyi L.B."/>
            <person name="Cui X."/>
            <person name="Yuan T."/>
            <person name="Jiang B."/>
            <person name="Yang W."/>
            <person name="Lam T.T.-Y."/>
            <person name="Chang Q."/>
            <person name="Ding S."/>
            <person name="Wang X."/>
            <person name="Zhu J."/>
            <person name="Ruan X."/>
            <person name="Zhao L."/>
            <person name="Wei J."/>
            <person name="Que T."/>
            <person name="Du C."/>
            <person name="Cheng J."/>
            <person name="Dai P."/>
            <person name="Han X."/>
            <person name="Huang E."/>
            <person name="Gao Y."/>
            <person name="Liu J."/>
            <person name="Shao H."/>
            <person name="Ye R."/>
            <person name="Li L."/>
            <person name="Wei W."/>
            <person name="Wang X."/>
            <person name="Wang C."/>
            <person name="Huo Q."/>
            <person name="Li W."/>
            <person name="Guo W."/>
            <person name="Chen H."/>
            <person name="Chen S."/>
            <person name="Zhou L."/>
            <person name="Zhou L."/>
            <person name="Ni X."/>
            <person name="Tian J."/>
            <person name="Zhou Y."/>
            <person name="Sheng Y."/>
            <person name="Liu T."/>
            <person name="Pan Y."/>
            <person name="Xia L."/>
            <person name="Li J."/>
            <person name="Zhao F."/>
            <person name="Cao W."/>
        </authorList>
    </citation>
    <scope>NUCLEOTIDE SEQUENCE</scope>
    <source>
        <strain evidence="1">Rsan-2018</strain>
        <tissue evidence="1">Larvae</tissue>
    </source>
</reference>
<evidence type="ECO:0000313" key="2">
    <source>
        <dbReference type="Proteomes" id="UP000821837"/>
    </source>
</evidence>
<name>A0A9D4TBY9_RHISA</name>
<proteinExistence type="predicted"/>
<dbReference type="EMBL" id="JABSTV010001245">
    <property type="protein sequence ID" value="KAH7984573.1"/>
    <property type="molecule type" value="Genomic_DNA"/>
</dbReference>
<dbReference type="AlphaFoldDB" id="A0A9D4TBY9"/>
<organism evidence="1 2">
    <name type="scientific">Rhipicephalus sanguineus</name>
    <name type="common">Brown dog tick</name>
    <name type="synonym">Ixodes sanguineus</name>
    <dbReference type="NCBI Taxonomy" id="34632"/>
    <lineage>
        <taxon>Eukaryota</taxon>
        <taxon>Metazoa</taxon>
        <taxon>Ecdysozoa</taxon>
        <taxon>Arthropoda</taxon>
        <taxon>Chelicerata</taxon>
        <taxon>Arachnida</taxon>
        <taxon>Acari</taxon>
        <taxon>Parasitiformes</taxon>
        <taxon>Ixodida</taxon>
        <taxon>Ixodoidea</taxon>
        <taxon>Ixodidae</taxon>
        <taxon>Rhipicephalinae</taxon>
        <taxon>Rhipicephalus</taxon>
        <taxon>Rhipicephalus</taxon>
    </lineage>
</organism>
<dbReference type="Proteomes" id="UP000821837">
    <property type="component" value="Chromosome 1"/>
</dbReference>